<dbReference type="EMBL" id="OZ035844">
    <property type="protein sequence ID" value="CAL1598181.1"/>
    <property type="molecule type" value="Genomic_DNA"/>
</dbReference>
<keyword evidence="1" id="KW-0812">Transmembrane</keyword>
<dbReference type="AlphaFoldDB" id="A0AAV2LCA0"/>
<feature type="transmembrane region" description="Helical" evidence="1">
    <location>
        <begin position="42"/>
        <end position="75"/>
    </location>
</feature>
<proteinExistence type="predicted"/>
<evidence type="ECO:0000313" key="2">
    <source>
        <dbReference type="EMBL" id="CAL1598181.1"/>
    </source>
</evidence>
<name>A0AAV2LCA0_KNICA</name>
<keyword evidence="1" id="KW-0472">Membrane</keyword>
<sequence>MKIGDGVGGFLGCVLVGWNRICGDKGGWGGFVFGGGCGGCCWGVWVCGFIVVVLGCVVGDVLCVGVGVGGVVVFVWGLGLLMYFCFVVDVLGFLVGLVVGGFWGVCGGVYWFVFVFGRWGCGMFLFGMCLGGERRVERGGFWCVICDYIGCFVVCWVLGGVGVLVICGVVGVFVE</sequence>
<keyword evidence="3" id="KW-1185">Reference proteome</keyword>
<evidence type="ECO:0000256" key="1">
    <source>
        <dbReference type="SAM" id="Phobius"/>
    </source>
</evidence>
<keyword evidence="1" id="KW-1133">Transmembrane helix</keyword>
<evidence type="ECO:0000313" key="3">
    <source>
        <dbReference type="Proteomes" id="UP001497482"/>
    </source>
</evidence>
<organism evidence="2 3">
    <name type="scientific">Knipowitschia caucasica</name>
    <name type="common">Caucasian dwarf goby</name>
    <name type="synonym">Pomatoschistus caucasicus</name>
    <dbReference type="NCBI Taxonomy" id="637954"/>
    <lineage>
        <taxon>Eukaryota</taxon>
        <taxon>Metazoa</taxon>
        <taxon>Chordata</taxon>
        <taxon>Craniata</taxon>
        <taxon>Vertebrata</taxon>
        <taxon>Euteleostomi</taxon>
        <taxon>Actinopterygii</taxon>
        <taxon>Neopterygii</taxon>
        <taxon>Teleostei</taxon>
        <taxon>Neoteleostei</taxon>
        <taxon>Acanthomorphata</taxon>
        <taxon>Gobiaria</taxon>
        <taxon>Gobiiformes</taxon>
        <taxon>Gobioidei</taxon>
        <taxon>Gobiidae</taxon>
        <taxon>Gobiinae</taxon>
        <taxon>Knipowitschia</taxon>
    </lineage>
</organism>
<accession>A0AAV2LCA0</accession>
<dbReference type="Proteomes" id="UP001497482">
    <property type="component" value="Chromosome 22"/>
</dbReference>
<gene>
    <name evidence="2" type="ORF">KC01_LOCUS26600</name>
</gene>
<reference evidence="2 3" key="1">
    <citation type="submission" date="2024-04" db="EMBL/GenBank/DDBJ databases">
        <authorList>
            <person name="Waldvogel A.-M."/>
            <person name="Schoenle A."/>
        </authorList>
    </citation>
    <scope>NUCLEOTIDE SEQUENCE [LARGE SCALE GENOMIC DNA]</scope>
</reference>
<protein>
    <submittedName>
        <fullName evidence="2">Uncharacterized protein</fullName>
    </submittedName>
</protein>
<feature type="transmembrane region" description="Helical" evidence="1">
    <location>
        <begin position="141"/>
        <end position="174"/>
    </location>
</feature>